<feature type="compositionally biased region" description="Basic and acidic residues" evidence="1">
    <location>
        <begin position="13"/>
        <end position="23"/>
    </location>
</feature>
<feature type="compositionally biased region" description="Polar residues" evidence="1">
    <location>
        <begin position="1172"/>
        <end position="1183"/>
    </location>
</feature>
<feature type="compositionally biased region" description="Basic residues" evidence="1">
    <location>
        <begin position="202"/>
        <end position="211"/>
    </location>
</feature>
<feature type="compositionally biased region" description="Basic and acidic residues" evidence="1">
    <location>
        <begin position="1195"/>
        <end position="1207"/>
    </location>
</feature>
<proteinExistence type="predicted"/>
<feature type="compositionally biased region" description="Basic and acidic residues" evidence="1">
    <location>
        <begin position="840"/>
        <end position="858"/>
    </location>
</feature>
<feature type="region of interest" description="Disordered" evidence="1">
    <location>
        <begin position="1057"/>
        <end position="1260"/>
    </location>
</feature>
<dbReference type="Proteomes" id="UP001215712">
    <property type="component" value="Unassembled WGS sequence"/>
</dbReference>
<protein>
    <submittedName>
        <fullName evidence="2">Uncharacterized protein</fullName>
    </submittedName>
</protein>
<feature type="compositionally biased region" description="Basic and acidic residues" evidence="1">
    <location>
        <begin position="997"/>
        <end position="1006"/>
    </location>
</feature>
<evidence type="ECO:0000256" key="1">
    <source>
        <dbReference type="SAM" id="MobiDB-lite"/>
    </source>
</evidence>
<dbReference type="AlphaFoldDB" id="A0AAD6HSB1"/>
<reference evidence="2" key="1">
    <citation type="journal article" date="2023" name="IMA Fungus">
        <title>Comparative genomic study of the Penicillium genus elucidates a diverse pangenome and 15 lateral gene transfer events.</title>
        <authorList>
            <person name="Petersen C."/>
            <person name="Sorensen T."/>
            <person name="Nielsen M.R."/>
            <person name="Sondergaard T.E."/>
            <person name="Sorensen J.L."/>
            <person name="Fitzpatrick D.A."/>
            <person name="Frisvad J.C."/>
            <person name="Nielsen K.L."/>
        </authorList>
    </citation>
    <scope>NUCLEOTIDE SEQUENCE</scope>
    <source>
        <strain evidence="2">IBT 17514</strain>
    </source>
</reference>
<feature type="region of interest" description="Disordered" evidence="1">
    <location>
        <begin position="141"/>
        <end position="163"/>
    </location>
</feature>
<evidence type="ECO:0000313" key="3">
    <source>
        <dbReference type="Proteomes" id="UP001215712"/>
    </source>
</evidence>
<dbReference type="EMBL" id="JAQJAN010000003">
    <property type="protein sequence ID" value="KAJ5733548.1"/>
    <property type="molecule type" value="Genomic_DNA"/>
</dbReference>
<name>A0AAD6HSB1_9EURO</name>
<feature type="region of interest" description="Disordered" evidence="1">
    <location>
        <begin position="1"/>
        <end position="33"/>
    </location>
</feature>
<feature type="compositionally biased region" description="Low complexity" evidence="1">
    <location>
        <begin position="186"/>
        <end position="201"/>
    </location>
</feature>
<feature type="compositionally biased region" description="Low complexity" evidence="1">
    <location>
        <begin position="1162"/>
        <end position="1171"/>
    </location>
</feature>
<feature type="compositionally biased region" description="Basic and acidic residues" evidence="1">
    <location>
        <begin position="910"/>
        <end position="929"/>
    </location>
</feature>
<keyword evidence="3" id="KW-1185">Reference proteome</keyword>
<accession>A0AAD6HSB1</accession>
<reference evidence="2" key="2">
    <citation type="submission" date="2023-01" db="EMBL/GenBank/DDBJ databases">
        <authorList>
            <person name="Petersen C."/>
        </authorList>
    </citation>
    <scope>NUCLEOTIDE SEQUENCE</scope>
    <source>
        <strain evidence="2">IBT 17514</strain>
    </source>
</reference>
<comment type="caution">
    <text evidence="2">The sequence shown here is derived from an EMBL/GenBank/DDBJ whole genome shotgun (WGS) entry which is preliminary data.</text>
</comment>
<feature type="compositionally biased region" description="Polar residues" evidence="1">
    <location>
        <begin position="1151"/>
        <end position="1161"/>
    </location>
</feature>
<gene>
    <name evidence="2" type="ORF">N7493_002334</name>
</gene>
<sequence>MSRPSNTMDEEREAVRNFPKNEEALNLPEDPSANFDLTALPDPPPDFTFLDRRYEDIWNERNFKAAPTKLLGRLHFWGIYFTDRFTPTKTIILMSLWKLMYHMPERNRPRTVTELYSLDRDTGPRLLGWEHHDPDVGPISRFHLNRPNPEQETALGYVRPRDAPSSVTDIEVERYLLPVDRNSVHSVQPSQRSQPTQPSKPRQSRRRRKRHVSPEVDAEFELDPEFEPEVEPEVALQEAFAPPSSPMKGLPVFTPRGLSPVIPSAQSLPGYQLMTEELEKLIYKHTYYHLERAPSAPQRTPGTKRIAQSIHDLETVQIGTHSAHSHLRLNPRTLNLDTHSTHLYPYRGRGPVWSSNSCSVDCVIVLGMLLDVGCTNLDRESSRWKKLTDLEKAFIEITNVNWDALTSYQSIQMRDLFRRKLCAELPTMDMVSPQPAWAIWSECTKNIEQFYFHFADFYQSCPCTNQQFVEGNKVANSILPSIDFSDAEGVWLSDLVERVIYDKRHSPCIHCGADTDVWETRIEQLPARLVVSNYLGHRVRVFNHTEDLRFRYIDEFGIEKVAAYRWLGGIYHKDNHVRVFWSDQERGDQLRTTIRMYDDEVNGGAICGGIPPAHPNDRVPYDWTNIGFLIGVYERIINPSVDMLTKASESLRRMEMAIDSGKAIIDKHHPWLQEYNLNDPQNPVTERFNPPDESRVIPITAEQFREVKLAELPASVPRDNNTLQFDDLQQLLTAWPPEDQTMEDAPPQYDNLFDSMLNSPARLANFPELWPNGVPNENGALGFPNLPRSNSSKGSKSASRPRTPVMDYLQWPSSSSSNGSRRQNPWGKAAAGMRATRKAPRPEWRPLSVTKERRSPREVRKKVTRQERASTTTERFPKQEPAEKDVKPKIKTEKGSQAVAGGSLFQAKRTSTDKQTSKDKAPPEEKVTFKDPSSSLTKAKVSKNSRGTIPAKPADSSSSNSRKRQNIGENSTTERSRRKAKTTSNPKGIHTGAITRHIVDRAELRKIPPSQLSSFERARLRSSPRDILMPDAPPLEEGTEGTLEKLSYTQVANVFKEMKNQKRVENANSSSGESEDGDYSEESEESEYSDHLKDDKKAKSRKAVEGNPTPTPPKPKPKPISNHPAIPQPVRRMDILTGKVYTVIETPDPKTGTTPAPTTQANSNVSLSNSVTTALPTQTQSGLNVLPGLFPPKPILRDPSKKPDTTKTARFAPVLEQGPSNSLLKPIQDPANPFLKPVQDPSKPLVKPTQDLPNPFLKTT</sequence>
<feature type="region of interest" description="Disordered" evidence="1">
    <location>
        <begin position="780"/>
        <end position="1044"/>
    </location>
</feature>
<feature type="compositionally biased region" description="Polar residues" evidence="1">
    <location>
        <begin position="931"/>
        <end position="947"/>
    </location>
</feature>
<evidence type="ECO:0000313" key="2">
    <source>
        <dbReference type="EMBL" id="KAJ5733548.1"/>
    </source>
</evidence>
<feature type="compositionally biased region" description="Basic and acidic residues" evidence="1">
    <location>
        <begin position="1088"/>
        <end position="1097"/>
    </location>
</feature>
<feature type="compositionally biased region" description="Basic and acidic residues" evidence="1">
    <location>
        <begin position="875"/>
        <end position="894"/>
    </location>
</feature>
<feature type="compositionally biased region" description="Acidic residues" evidence="1">
    <location>
        <begin position="1073"/>
        <end position="1087"/>
    </location>
</feature>
<feature type="region of interest" description="Disordered" evidence="1">
    <location>
        <begin position="182"/>
        <end position="217"/>
    </location>
</feature>
<feature type="compositionally biased region" description="Low complexity" evidence="1">
    <location>
        <begin position="789"/>
        <end position="798"/>
    </location>
</feature>
<organism evidence="2 3">
    <name type="scientific">Penicillium malachiteum</name>
    <dbReference type="NCBI Taxonomy" id="1324776"/>
    <lineage>
        <taxon>Eukaryota</taxon>
        <taxon>Fungi</taxon>
        <taxon>Dikarya</taxon>
        <taxon>Ascomycota</taxon>
        <taxon>Pezizomycotina</taxon>
        <taxon>Eurotiomycetes</taxon>
        <taxon>Eurotiomycetidae</taxon>
        <taxon>Eurotiales</taxon>
        <taxon>Aspergillaceae</taxon>
        <taxon>Penicillium</taxon>
    </lineage>
</organism>